<dbReference type="STRING" id="1353952.A0A165E442"/>
<sequence>MADLPSTAKEYRLPTFESIDSLTLGDAPVPQPGHGEVLLRLHAGPPVPSTYTSFTNPPVVSLNYRDLKIALNEYPLPLGKNIVPVSDAAGEIVATGDGCKRFTVGDRVMPNFTRDHITGGPTSAALLTAHGGAVDGFLRQYAVVPEYCLVRMPEGWSYEEGASLPCAAVTAYNALMGLIPMKGGDTVLIQGTGGVSIFGLQIAVASGARVIITSSSDAKLELAKKLGAHHLINYRTHPDWEQEVLALTNGEGVDHIVEVGGQGTLAKSFACIKFQGVISSIGFVASEGNPGNVAMLALGRGVIFRGILIGSREQFEAMCKLFEVTGVRPVVDKVFGFEEAKEAYRYLESQKHVGKVVIKID</sequence>
<dbReference type="SUPFAM" id="SSF51735">
    <property type="entry name" value="NAD(P)-binding Rossmann-fold domains"/>
    <property type="match status" value="1"/>
</dbReference>
<keyword evidence="3" id="KW-1185">Reference proteome</keyword>
<dbReference type="Proteomes" id="UP000076842">
    <property type="component" value="Unassembled WGS sequence"/>
</dbReference>
<dbReference type="SMART" id="SM00829">
    <property type="entry name" value="PKS_ER"/>
    <property type="match status" value="1"/>
</dbReference>
<dbReference type="InterPro" id="IPR011032">
    <property type="entry name" value="GroES-like_sf"/>
</dbReference>
<accession>A0A165E442</accession>
<dbReference type="Gene3D" id="3.40.50.720">
    <property type="entry name" value="NAD(P)-binding Rossmann-like Domain"/>
    <property type="match status" value="1"/>
</dbReference>
<dbReference type="PANTHER" id="PTHR45033:SF2">
    <property type="entry name" value="ZINC-TYPE ALCOHOL DEHYDROGENASE-LIKE PROTEIN C1773.06C"/>
    <property type="match status" value="1"/>
</dbReference>
<dbReference type="OrthoDB" id="9930022at2759"/>
<gene>
    <name evidence="2" type="ORF">CALCODRAFT_524940</name>
</gene>
<evidence type="ECO:0000313" key="2">
    <source>
        <dbReference type="EMBL" id="KZT54064.1"/>
    </source>
</evidence>
<dbReference type="EMBL" id="KV424022">
    <property type="protein sequence ID" value="KZT54064.1"/>
    <property type="molecule type" value="Genomic_DNA"/>
</dbReference>
<dbReference type="GO" id="GO:0016491">
    <property type="term" value="F:oxidoreductase activity"/>
    <property type="evidence" value="ECO:0007669"/>
    <property type="project" value="InterPro"/>
</dbReference>
<organism evidence="2 3">
    <name type="scientific">Calocera cornea HHB12733</name>
    <dbReference type="NCBI Taxonomy" id="1353952"/>
    <lineage>
        <taxon>Eukaryota</taxon>
        <taxon>Fungi</taxon>
        <taxon>Dikarya</taxon>
        <taxon>Basidiomycota</taxon>
        <taxon>Agaricomycotina</taxon>
        <taxon>Dacrymycetes</taxon>
        <taxon>Dacrymycetales</taxon>
        <taxon>Dacrymycetaceae</taxon>
        <taxon>Calocera</taxon>
    </lineage>
</organism>
<protein>
    <submittedName>
        <fullName evidence="2">NAD(P)-binding protein</fullName>
    </submittedName>
</protein>
<dbReference type="Gene3D" id="3.90.180.10">
    <property type="entry name" value="Medium-chain alcohol dehydrogenases, catalytic domain"/>
    <property type="match status" value="1"/>
</dbReference>
<dbReference type="PANTHER" id="PTHR45033">
    <property type="match status" value="1"/>
</dbReference>
<dbReference type="SUPFAM" id="SSF50129">
    <property type="entry name" value="GroES-like"/>
    <property type="match status" value="1"/>
</dbReference>
<dbReference type="InterPro" id="IPR052711">
    <property type="entry name" value="Zinc_ADH-like"/>
</dbReference>
<dbReference type="InParanoid" id="A0A165E442"/>
<evidence type="ECO:0000313" key="3">
    <source>
        <dbReference type="Proteomes" id="UP000076842"/>
    </source>
</evidence>
<name>A0A165E442_9BASI</name>
<feature type="domain" description="Enoyl reductase (ER)" evidence="1">
    <location>
        <begin position="17"/>
        <end position="358"/>
    </location>
</feature>
<dbReference type="InterPro" id="IPR036291">
    <property type="entry name" value="NAD(P)-bd_dom_sf"/>
</dbReference>
<dbReference type="InterPro" id="IPR020843">
    <property type="entry name" value="ER"/>
</dbReference>
<reference evidence="2 3" key="1">
    <citation type="journal article" date="2016" name="Mol. Biol. Evol.">
        <title>Comparative Genomics of Early-Diverging Mushroom-Forming Fungi Provides Insights into the Origins of Lignocellulose Decay Capabilities.</title>
        <authorList>
            <person name="Nagy L.G."/>
            <person name="Riley R."/>
            <person name="Tritt A."/>
            <person name="Adam C."/>
            <person name="Daum C."/>
            <person name="Floudas D."/>
            <person name="Sun H."/>
            <person name="Yadav J.S."/>
            <person name="Pangilinan J."/>
            <person name="Larsson K.H."/>
            <person name="Matsuura K."/>
            <person name="Barry K."/>
            <person name="Labutti K."/>
            <person name="Kuo R."/>
            <person name="Ohm R.A."/>
            <person name="Bhattacharya S.S."/>
            <person name="Shirouzu T."/>
            <person name="Yoshinaga Y."/>
            <person name="Martin F.M."/>
            <person name="Grigoriev I.V."/>
            <person name="Hibbett D.S."/>
        </authorList>
    </citation>
    <scope>NUCLEOTIDE SEQUENCE [LARGE SCALE GENOMIC DNA]</scope>
    <source>
        <strain evidence="2 3">HHB12733</strain>
    </source>
</reference>
<dbReference type="Pfam" id="PF08240">
    <property type="entry name" value="ADH_N"/>
    <property type="match status" value="1"/>
</dbReference>
<dbReference type="CDD" id="cd08276">
    <property type="entry name" value="MDR7"/>
    <property type="match status" value="1"/>
</dbReference>
<dbReference type="Pfam" id="PF00107">
    <property type="entry name" value="ADH_zinc_N"/>
    <property type="match status" value="1"/>
</dbReference>
<evidence type="ECO:0000259" key="1">
    <source>
        <dbReference type="SMART" id="SM00829"/>
    </source>
</evidence>
<dbReference type="InterPro" id="IPR013154">
    <property type="entry name" value="ADH-like_N"/>
</dbReference>
<proteinExistence type="predicted"/>
<dbReference type="AlphaFoldDB" id="A0A165E442"/>
<dbReference type="InterPro" id="IPR013149">
    <property type="entry name" value="ADH-like_C"/>
</dbReference>